<dbReference type="PANTHER" id="PTHR47478">
    <property type="match status" value="1"/>
</dbReference>
<dbReference type="PANTHER" id="PTHR47478:SF1">
    <property type="entry name" value="PYRIMIDINE 5'-NUCLEOTIDASE YJJG"/>
    <property type="match status" value="1"/>
</dbReference>
<dbReference type="InterPro" id="IPR023214">
    <property type="entry name" value="HAD_sf"/>
</dbReference>
<dbReference type="InterPro" id="IPR036412">
    <property type="entry name" value="HAD-like_sf"/>
</dbReference>
<dbReference type="EMBL" id="NOXX01000207">
    <property type="protein sequence ID" value="OYQ43189.1"/>
    <property type="molecule type" value="Genomic_DNA"/>
</dbReference>
<dbReference type="Gene3D" id="1.10.150.240">
    <property type="entry name" value="Putative phosphatase, domain 2"/>
    <property type="match status" value="1"/>
</dbReference>
<organism evidence="1 2">
    <name type="scientific">Flavobacterium aurantiibacter</name>
    <dbReference type="NCBI Taxonomy" id="2023067"/>
    <lineage>
        <taxon>Bacteria</taxon>
        <taxon>Pseudomonadati</taxon>
        <taxon>Bacteroidota</taxon>
        <taxon>Flavobacteriia</taxon>
        <taxon>Flavobacteriales</taxon>
        <taxon>Flavobacteriaceae</taxon>
        <taxon>Flavobacterium</taxon>
    </lineage>
</organism>
<dbReference type="SFLD" id="SFLDG01129">
    <property type="entry name" value="C1.5:_HAD__Beta-PGM__Phosphata"/>
    <property type="match status" value="1"/>
</dbReference>
<dbReference type="Pfam" id="PF13419">
    <property type="entry name" value="HAD_2"/>
    <property type="match status" value="1"/>
</dbReference>
<name>A0A255ZP60_9FLAO</name>
<dbReference type="InterPro" id="IPR006439">
    <property type="entry name" value="HAD-SF_hydro_IA"/>
</dbReference>
<keyword evidence="2" id="KW-1185">Reference proteome</keyword>
<dbReference type="NCBIfam" id="TIGR02254">
    <property type="entry name" value="YjjG_YfnB"/>
    <property type="match status" value="1"/>
</dbReference>
<dbReference type="Proteomes" id="UP000216035">
    <property type="component" value="Unassembled WGS sequence"/>
</dbReference>
<protein>
    <submittedName>
        <fullName evidence="1">Noncanonical pyrimidine nucleotidase, YjjG family</fullName>
    </submittedName>
</protein>
<dbReference type="AlphaFoldDB" id="A0A255ZP60"/>
<dbReference type="InterPro" id="IPR052550">
    <property type="entry name" value="Pyrimidine_5'-ntase_YjjG"/>
</dbReference>
<dbReference type="NCBIfam" id="TIGR01549">
    <property type="entry name" value="HAD-SF-IA-v1"/>
    <property type="match status" value="1"/>
</dbReference>
<dbReference type="Gene3D" id="3.40.50.1000">
    <property type="entry name" value="HAD superfamily/HAD-like"/>
    <property type="match status" value="1"/>
</dbReference>
<dbReference type="SUPFAM" id="SSF56784">
    <property type="entry name" value="HAD-like"/>
    <property type="match status" value="1"/>
</dbReference>
<dbReference type="GO" id="GO:0008253">
    <property type="term" value="F:5'-nucleotidase activity"/>
    <property type="evidence" value="ECO:0007669"/>
    <property type="project" value="InterPro"/>
</dbReference>
<evidence type="ECO:0000313" key="1">
    <source>
        <dbReference type="EMBL" id="OYQ43189.1"/>
    </source>
</evidence>
<dbReference type="InterPro" id="IPR011951">
    <property type="entry name" value="HAD-SF_hydro_IA_YjjG/PynA"/>
</dbReference>
<gene>
    <name evidence="1" type="ORF">CHX27_10665</name>
</gene>
<comment type="caution">
    <text evidence="1">The sequence shown here is derived from an EMBL/GenBank/DDBJ whole genome shotgun (WGS) entry which is preliminary data.</text>
</comment>
<dbReference type="InterPro" id="IPR023198">
    <property type="entry name" value="PGP-like_dom2"/>
</dbReference>
<proteinExistence type="predicted"/>
<sequence>MKTKQIQHIFFDLDHTLYDFETNSAKALERAFDELNMIQRGISVSEFLPIYVPINKALWDLYRDNLISQHELRYRRFKDSFDRLNFNVADTEVAQLSEIYINELPNFASLFPYATDVLQKLQSTFQLHIITNGFESVQLKKMQQANIQRFFTTITHSESVGFKKPDKRIYQHALNSAKAQANESIMIGDCEIADYTGALNAGLHALLFDPENLSNINKKISCLSQIPEMLEKF</sequence>
<dbReference type="SFLD" id="SFLDS00003">
    <property type="entry name" value="Haloacid_Dehalogenase"/>
    <property type="match status" value="1"/>
</dbReference>
<dbReference type="OrthoDB" id="9802350at2"/>
<dbReference type="InterPro" id="IPR041492">
    <property type="entry name" value="HAD_2"/>
</dbReference>
<evidence type="ECO:0000313" key="2">
    <source>
        <dbReference type="Proteomes" id="UP000216035"/>
    </source>
</evidence>
<reference evidence="1 2" key="1">
    <citation type="submission" date="2017-07" db="EMBL/GenBank/DDBJ databases">
        <title>Flavobacterium cyanobacteriorum sp. nov., isolated from cyanobacterial aggregates in a eutrophic lake.</title>
        <authorList>
            <person name="Cai H."/>
        </authorList>
    </citation>
    <scope>NUCLEOTIDE SEQUENCE [LARGE SCALE GENOMIC DNA]</scope>
    <source>
        <strain evidence="1 2">TH167</strain>
    </source>
</reference>
<accession>A0A255ZP60</accession>
<dbReference type="RefSeq" id="WP_094486770.1">
    <property type="nucleotide sequence ID" value="NZ_NOXX01000207.1"/>
</dbReference>